<organism evidence="2">
    <name type="scientific">Psilocybe cubensis</name>
    <name type="common">Psychedelic mushroom</name>
    <name type="synonym">Stropharia cubensis</name>
    <dbReference type="NCBI Taxonomy" id="181762"/>
    <lineage>
        <taxon>Eukaryota</taxon>
        <taxon>Fungi</taxon>
        <taxon>Dikarya</taxon>
        <taxon>Basidiomycota</taxon>
        <taxon>Agaricomycotina</taxon>
        <taxon>Agaricomycetes</taxon>
        <taxon>Agaricomycetidae</taxon>
        <taxon>Agaricales</taxon>
        <taxon>Agaricineae</taxon>
        <taxon>Strophariaceae</taxon>
        <taxon>Psilocybe</taxon>
    </lineage>
</organism>
<evidence type="ECO:0000256" key="1">
    <source>
        <dbReference type="SAM" id="MobiDB-lite"/>
    </source>
</evidence>
<accession>A0A8H7Y1V5</accession>
<dbReference type="AlphaFoldDB" id="A0A8H7Y1V5"/>
<feature type="region of interest" description="Disordered" evidence="1">
    <location>
        <begin position="83"/>
        <end position="103"/>
    </location>
</feature>
<comment type="caution">
    <text evidence="2">The sequence shown here is derived from an EMBL/GenBank/DDBJ whole genome shotgun (WGS) entry which is preliminary data.</text>
</comment>
<protein>
    <submittedName>
        <fullName evidence="2">Uncharacterized protein</fullName>
    </submittedName>
</protein>
<sequence length="134" mass="14338">MTAASRLSQLLPPRLARPISAITPQSKMNRSVVVSLSQDTLYEQNDCMSQGHVIYPHNKHPEDPQSQSVRSAMLARVTRDNFSIDAASPNVKPDPGDRTLGNPEGIGMLEQVGSASATAAFFKAGGKQGAGFIF</sequence>
<name>A0A8H7Y1V5_PSICU</name>
<proteinExistence type="predicted"/>
<evidence type="ECO:0000313" key="2">
    <source>
        <dbReference type="EMBL" id="KAG5169996.1"/>
    </source>
</evidence>
<dbReference type="OrthoDB" id="2687798at2759"/>
<dbReference type="EMBL" id="JAFIQS010000004">
    <property type="protein sequence ID" value="KAG5169996.1"/>
    <property type="molecule type" value="Genomic_DNA"/>
</dbReference>
<reference evidence="2" key="1">
    <citation type="submission" date="2021-02" db="EMBL/GenBank/DDBJ databases">
        <title>Psilocybe cubensis genome.</title>
        <authorList>
            <person name="Mckernan K.J."/>
            <person name="Crawford S."/>
            <person name="Trippe A."/>
            <person name="Kane L.T."/>
            <person name="Mclaughlin S."/>
        </authorList>
    </citation>
    <scope>NUCLEOTIDE SEQUENCE [LARGE SCALE GENOMIC DNA]</scope>
    <source>
        <strain evidence="2">MGC-MH-2018</strain>
    </source>
</reference>
<gene>
    <name evidence="2" type="ORF">JR316_004378</name>
</gene>